<feature type="domain" description="Tyrosine-protein phosphatase" evidence="6">
    <location>
        <begin position="3"/>
        <end position="144"/>
    </location>
</feature>
<evidence type="ECO:0000256" key="4">
    <source>
        <dbReference type="ARBA" id="ARBA00022912"/>
    </source>
</evidence>
<reference evidence="8" key="1">
    <citation type="submission" date="2020-05" db="EMBL/GenBank/DDBJ databases">
        <title>Mycena genomes resolve the evolution of fungal bioluminescence.</title>
        <authorList>
            <person name="Tsai I.J."/>
        </authorList>
    </citation>
    <scope>NUCLEOTIDE SEQUENCE</scope>
    <source>
        <strain evidence="8">110903Hualien_Pintung</strain>
    </source>
</reference>
<evidence type="ECO:0000313" key="8">
    <source>
        <dbReference type="EMBL" id="KAF7295853.1"/>
    </source>
</evidence>
<dbReference type="Proteomes" id="UP000613580">
    <property type="component" value="Unassembled WGS sequence"/>
</dbReference>
<keyword evidence="3" id="KW-0378">Hydrolase</keyword>
<dbReference type="SUPFAM" id="SSF52799">
    <property type="entry name" value="(Phosphotyrosine protein) phosphatases II"/>
    <property type="match status" value="2"/>
</dbReference>
<keyword evidence="9" id="KW-1185">Reference proteome</keyword>
<evidence type="ECO:0000313" key="9">
    <source>
        <dbReference type="Proteomes" id="UP000613580"/>
    </source>
</evidence>
<dbReference type="InterPro" id="IPR020422">
    <property type="entry name" value="TYR_PHOSPHATASE_DUAL_dom"/>
</dbReference>
<dbReference type="FunFam" id="3.90.190.10:FF:000157">
    <property type="entry name" value="Protein-tyrosine phosphatase"/>
    <property type="match status" value="1"/>
</dbReference>
<dbReference type="OrthoDB" id="10252009at2759"/>
<dbReference type="EMBL" id="JACAZE010000018">
    <property type="protein sequence ID" value="KAF7295853.1"/>
    <property type="molecule type" value="Genomic_DNA"/>
</dbReference>
<proteinExistence type="inferred from homology"/>
<organism evidence="8 9">
    <name type="scientific">Mycena chlorophos</name>
    <name type="common">Agaric fungus</name>
    <name type="synonym">Agaricus chlorophos</name>
    <dbReference type="NCBI Taxonomy" id="658473"/>
    <lineage>
        <taxon>Eukaryota</taxon>
        <taxon>Fungi</taxon>
        <taxon>Dikarya</taxon>
        <taxon>Basidiomycota</taxon>
        <taxon>Agaricomycotina</taxon>
        <taxon>Agaricomycetes</taxon>
        <taxon>Agaricomycetidae</taxon>
        <taxon>Agaricales</taxon>
        <taxon>Marasmiineae</taxon>
        <taxon>Mycenaceae</taxon>
        <taxon>Mycena</taxon>
    </lineage>
</organism>
<evidence type="ECO:0000259" key="6">
    <source>
        <dbReference type="PROSITE" id="PS50054"/>
    </source>
</evidence>
<dbReference type="PROSITE" id="PS50054">
    <property type="entry name" value="TYR_PHOSPHATASE_DUAL"/>
    <property type="match status" value="1"/>
</dbReference>
<feature type="compositionally biased region" description="Low complexity" evidence="5">
    <location>
        <begin position="319"/>
        <end position="331"/>
    </location>
</feature>
<evidence type="ECO:0000256" key="1">
    <source>
        <dbReference type="ARBA" id="ARBA00008601"/>
    </source>
</evidence>
<comment type="caution">
    <text evidence="8">The sequence shown here is derived from an EMBL/GenBank/DDBJ whole genome shotgun (WGS) entry which is preliminary data.</text>
</comment>
<dbReference type="InterPro" id="IPR029021">
    <property type="entry name" value="Prot-tyrosine_phosphatase-like"/>
</dbReference>
<dbReference type="CDD" id="cd14498">
    <property type="entry name" value="DSP"/>
    <property type="match status" value="2"/>
</dbReference>
<dbReference type="PROSITE" id="PS00383">
    <property type="entry name" value="TYR_PHOSPHATASE_1"/>
    <property type="match status" value="1"/>
</dbReference>
<dbReference type="InterPro" id="IPR000340">
    <property type="entry name" value="Dual-sp_phosphatase_cat-dom"/>
</dbReference>
<dbReference type="InterPro" id="IPR000387">
    <property type="entry name" value="Tyr_Pase_dom"/>
</dbReference>
<evidence type="ECO:0000256" key="2">
    <source>
        <dbReference type="ARBA" id="ARBA00013064"/>
    </source>
</evidence>
<evidence type="ECO:0000256" key="5">
    <source>
        <dbReference type="SAM" id="MobiDB-lite"/>
    </source>
</evidence>
<dbReference type="Pfam" id="PF00782">
    <property type="entry name" value="DSPc"/>
    <property type="match status" value="1"/>
</dbReference>
<keyword evidence="4" id="KW-0904">Protein phosphatase</keyword>
<dbReference type="GO" id="GO:0004725">
    <property type="term" value="F:protein tyrosine phosphatase activity"/>
    <property type="evidence" value="ECO:0007669"/>
    <property type="project" value="UniProtKB-EC"/>
</dbReference>
<dbReference type="AlphaFoldDB" id="A0A8H6SBF6"/>
<feature type="domain" description="Tyrosine specific protein phosphatases" evidence="7">
    <location>
        <begin position="80"/>
        <end position="123"/>
    </location>
</feature>
<sequence>MASPSLDAIVPGQLYLSNLPAAQSASLQETSGITHIVSVCTEYPSTGPKHLVIPVNDCEYDDLLIHLPEACSWIDNALAEGGRVLIHCLMGVSRSTTVLAAYLMKTRHLSPTAALSLIRKRRPCIQPNYGFLKQLDVFQACDCAPSTTHPCYRSWKRKHRQDAGQFLNYFQDTAAVIPRKLFLCSEFPDDSLQAELLLYELEITHFLTISPASYSAPATTSAPLVTHHYQHKHIDVPDHLLCLPTACASIRDALSSGGRVLVHSQLESRACAAVGAYLMTDRAISAEAATKVIRDALPLFDPSPNFTHALTSFQPTSASTEPTIPRSPTRPSRNDAELMVQTAASLMSESGIDLRAFSDALVTVSMKQKKQQAGVDAPSSALTPASKQVPAAAM</sequence>
<dbReference type="SMART" id="SM00195">
    <property type="entry name" value="DSPc"/>
    <property type="match status" value="1"/>
</dbReference>
<accession>A0A8H6SBF6</accession>
<gene>
    <name evidence="8" type="ORF">HMN09_01128700</name>
</gene>
<protein>
    <recommendedName>
        <fullName evidence="2">protein-tyrosine-phosphatase</fullName>
        <ecNumber evidence="2">3.1.3.48</ecNumber>
    </recommendedName>
</protein>
<dbReference type="PANTHER" id="PTHR45848">
    <property type="entry name" value="DUAL SPECIFICITY PROTEIN PHOSPHATASE 12 FAMILY MEMBER"/>
    <property type="match status" value="1"/>
</dbReference>
<dbReference type="InterPro" id="IPR016130">
    <property type="entry name" value="Tyr_Pase_AS"/>
</dbReference>
<dbReference type="Gene3D" id="3.90.190.10">
    <property type="entry name" value="Protein tyrosine phosphatase superfamily"/>
    <property type="match status" value="2"/>
</dbReference>
<comment type="similarity">
    <text evidence="1">Belongs to the protein-tyrosine phosphatase family. Non-receptor class dual specificity subfamily.</text>
</comment>
<evidence type="ECO:0000259" key="7">
    <source>
        <dbReference type="PROSITE" id="PS50056"/>
    </source>
</evidence>
<feature type="region of interest" description="Disordered" evidence="5">
    <location>
        <begin position="371"/>
        <end position="394"/>
    </location>
</feature>
<name>A0A8H6SBF6_MYCCL</name>
<feature type="region of interest" description="Disordered" evidence="5">
    <location>
        <begin position="313"/>
        <end position="333"/>
    </location>
</feature>
<dbReference type="PROSITE" id="PS50056">
    <property type="entry name" value="TYR_PHOSPHATASE_2"/>
    <property type="match status" value="1"/>
</dbReference>
<dbReference type="PANTHER" id="PTHR45848:SF4">
    <property type="entry name" value="DUAL SPECIFICITY PROTEIN PHOSPHATASE 12"/>
    <property type="match status" value="1"/>
</dbReference>
<dbReference type="EC" id="3.1.3.48" evidence="2"/>
<evidence type="ECO:0000256" key="3">
    <source>
        <dbReference type="ARBA" id="ARBA00022801"/>
    </source>
</evidence>
<dbReference type="GO" id="GO:0008138">
    <property type="term" value="F:protein tyrosine/serine/threonine phosphatase activity"/>
    <property type="evidence" value="ECO:0007669"/>
    <property type="project" value="TreeGrafter"/>
</dbReference>